<reference evidence="1" key="2">
    <citation type="submission" date="2023-05" db="EMBL/GenBank/DDBJ databases">
        <authorList>
            <consortium name="Lawrence Berkeley National Laboratory"/>
            <person name="Steindorff A."/>
            <person name="Hensen N."/>
            <person name="Bonometti L."/>
            <person name="Westerberg I."/>
            <person name="Brannstrom I.O."/>
            <person name="Guillou S."/>
            <person name="Cros-Aarteil S."/>
            <person name="Calhoun S."/>
            <person name="Haridas S."/>
            <person name="Kuo A."/>
            <person name="Mondo S."/>
            <person name="Pangilinan J."/>
            <person name="Riley R."/>
            <person name="Labutti K."/>
            <person name="Andreopoulos B."/>
            <person name="Lipzen A."/>
            <person name="Chen C."/>
            <person name="Yanf M."/>
            <person name="Daum C."/>
            <person name="Ng V."/>
            <person name="Clum A."/>
            <person name="Ohm R."/>
            <person name="Martin F."/>
            <person name="Silar P."/>
            <person name="Natvig D."/>
            <person name="Lalanne C."/>
            <person name="Gautier V."/>
            <person name="Ament-Velasquez S.L."/>
            <person name="Kruys A."/>
            <person name="Hutchinson M.I."/>
            <person name="Powell A.J."/>
            <person name="Barry K."/>
            <person name="Miller A.N."/>
            <person name="Grigoriev I.V."/>
            <person name="Debuchy R."/>
            <person name="Gladieux P."/>
            <person name="Thoren M.H."/>
            <person name="Johannesson H."/>
        </authorList>
    </citation>
    <scope>NUCLEOTIDE SEQUENCE</scope>
    <source>
        <strain evidence="1">CBS 757.83</strain>
    </source>
</reference>
<gene>
    <name evidence="1" type="ORF">N658DRAFT_500083</name>
</gene>
<keyword evidence="2" id="KW-1185">Reference proteome</keyword>
<reference evidence="1" key="1">
    <citation type="journal article" date="2023" name="Mol. Phylogenet. Evol.">
        <title>Genome-scale phylogeny and comparative genomics of the fungal order Sordariales.</title>
        <authorList>
            <person name="Hensen N."/>
            <person name="Bonometti L."/>
            <person name="Westerberg I."/>
            <person name="Brannstrom I.O."/>
            <person name="Guillou S."/>
            <person name="Cros-Aarteil S."/>
            <person name="Calhoun S."/>
            <person name="Haridas S."/>
            <person name="Kuo A."/>
            <person name="Mondo S."/>
            <person name="Pangilinan J."/>
            <person name="Riley R."/>
            <person name="LaButti K."/>
            <person name="Andreopoulos B."/>
            <person name="Lipzen A."/>
            <person name="Chen C."/>
            <person name="Yan M."/>
            <person name="Daum C."/>
            <person name="Ng V."/>
            <person name="Clum A."/>
            <person name="Steindorff A."/>
            <person name="Ohm R.A."/>
            <person name="Martin F."/>
            <person name="Silar P."/>
            <person name="Natvig D.O."/>
            <person name="Lalanne C."/>
            <person name="Gautier V."/>
            <person name="Ament-Velasquez S.L."/>
            <person name="Kruys A."/>
            <person name="Hutchinson M.I."/>
            <person name="Powell A.J."/>
            <person name="Barry K."/>
            <person name="Miller A.N."/>
            <person name="Grigoriev I.V."/>
            <person name="Debuchy R."/>
            <person name="Gladieux P."/>
            <person name="Hiltunen Thoren M."/>
            <person name="Johannesson H."/>
        </authorList>
    </citation>
    <scope>NUCLEOTIDE SEQUENCE</scope>
    <source>
        <strain evidence="1">CBS 757.83</strain>
    </source>
</reference>
<organism evidence="1 2">
    <name type="scientific">Parathielavia hyrcaniae</name>
    <dbReference type="NCBI Taxonomy" id="113614"/>
    <lineage>
        <taxon>Eukaryota</taxon>
        <taxon>Fungi</taxon>
        <taxon>Dikarya</taxon>
        <taxon>Ascomycota</taxon>
        <taxon>Pezizomycotina</taxon>
        <taxon>Sordariomycetes</taxon>
        <taxon>Sordariomycetidae</taxon>
        <taxon>Sordariales</taxon>
        <taxon>Chaetomiaceae</taxon>
        <taxon>Parathielavia</taxon>
    </lineage>
</organism>
<dbReference type="Proteomes" id="UP001305647">
    <property type="component" value="Unassembled WGS sequence"/>
</dbReference>
<dbReference type="AlphaFoldDB" id="A0AAN6PTP8"/>
<sequence length="70" mass="7840">MNGIHNARNAMCQRMHPRVKHSCGHEVEQLPYIAKCKEAEESGSECENPTDNYNLGMSSKKGKCPDCEES</sequence>
<accession>A0AAN6PTP8</accession>
<evidence type="ECO:0000313" key="2">
    <source>
        <dbReference type="Proteomes" id="UP001305647"/>
    </source>
</evidence>
<dbReference type="EMBL" id="MU863668">
    <property type="protein sequence ID" value="KAK4097770.1"/>
    <property type="molecule type" value="Genomic_DNA"/>
</dbReference>
<name>A0AAN6PTP8_9PEZI</name>
<protein>
    <submittedName>
        <fullName evidence="1">Uncharacterized protein</fullName>
    </submittedName>
</protein>
<evidence type="ECO:0000313" key="1">
    <source>
        <dbReference type="EMBL" id="KAK4097770.1"/>
    </source>
</evidence>
<proteinExistence type="predicted"/>
<comment type="caution">
    <text evidence="1">The sequence shown here is derived from an EMBL/GenBank/DDBJ whole genome shotgun (WGS) entry which is preliminary data.</text>
</comment>